<reference evidence="1" key="1">
    <citation type="journal article" date="2019" name="bioRxiv">
        <title>The Genome of the Zebra Mussel, Dreissena polymorpha: A Resource for Invasive Species Research.</title>
        <authorList>
            <person name="McCartney M.A."/>
            <person name="Auch B."/>
            <person name="Kono T."/>
            <person name="Mallez S."/>
            <person name="Zhang Y."/>
            <person name="Obille A."/>
            <person name="Becker A."/>
            <person name="Abrahante J.E."/>
            <person name="Garbe J."/>
            <person name="Badalamenti J.P."/>
            <person name="Herman A."/>
            <person name="Mangelson H."/>
            <person name="Liachko I."/>
            <person name="Sullivan S."/>
            <person name="Sone E.D."/>
            <person name="Koren S."/>
            <person name="Silverstein K.A.T."/>
            <person name="Beckman K.B."/>
            <person name="Gohl D.M."/>
        </authorList>
    </citation>
    <scope>NUCLEOTIDE SEQUENCE</scope>
    <source>
        <strain evidence="1">Duluth1</strain>
        <tissue evidence="1">Whole animal</tissue>
    </source>
</reference>
<sequence>MQLKAVHIAGKKNYLAFRLSRSILYPTEWILNTAIAERIFLGTTSDRSLCDKSKQKDNTILQVVIPSTSVCNIRIISRMGPNLCIRFSTYSSDTMSSVSHDTIPVSDHSNRTTLAKEVLVSSVTGNSHSKTNSTSCSGQSIITGRDPLSQCKKSQPDCMAIINKQFATKGFS</sequence>
<protein>
    <submittedName>
        <fullName evidence="1">Uncharacterized protein</fullName>
    </submittedName>
</protein>
<name>A0A9D4N4H8_DREPO</name>
<dbReference type="PANTHER" id="PTHR33066:SF2">
    <property type="entry name" value="FILAGGRIN-2-LIKE"/>
    <property type="match status" value="1"/>
</dbReference>
<dbReference type="EMBL" id="JAIWYP010000001">
    <property type="protein sequence ID" value="KAH3889522.1"/>
    <property type="molecule type" value="Genomic_DNA"/>
</dbReference>
<comment type="caution">
    <text evidence="1">The sequence shown here is derived from an EMBL/GenBank/DDBJ whole genome shotgun (WGS) entry which is preliminary data.</text>
</comment>
<dbReference type="PANTHER" id="PTHR33066">
    <property type="entry name" value="INTEGRASE_SAM-LIKE_N DOMAIN-CONTAINING PROTEIN"/>
    <property type="match status" value="1"/>
</dbReference>
<reference evidence="1" key="2">
    <citation type="submission" date="2020-11" db="EMBL/GenBank/DDBJ databases">
        <authorList>
            <person name="McCartney M.A."/>
            <person name="Auch B."/>
            <person name="Kono T."/>
            <person name="Mallez S."/>
            <person name="Becker A."/>
            <person name="Gohl D.M."/>
            <person name="Silverstein K.A.T."/>
            <person name="Koren S."/>
            <person name="Bechman K.B."/>
            <person name="Herman A."/>
            <person name="Abrahante J.E."/>
            <person name="Garbe J."/>
        </authorList>
    </citation>
    <scope>NUCLEOTIDE SEQUENCE</scope>
    <source>
        <strain evidence="1">Duluth1</strain>
        <tissue evidence="1">Whole animal</tissue>
    </source>
</reference>
<gene>
    <name evidence="1" type="ORF">DPMN_013579</name>
</gene>
<evidence type="ECO:0000313" key="2">
    <source>
        <dbReference type="Proteomes" id="UP000828390"/>
    </source>
</evidence>
<dbReference type="AlphaFoldDB" id="A0A9D4N4H8"/>
<accession>A0A9D4N4H8</accession>
<keyword evidence="2" id="KW-1185">Reference proteome</keyword>
<evidence type="ECO:0000313" key="1">
    <source>
        <dbReference type="EMBL" id="KAH3889522.1"/>
    </source>
</evidence>
<dbReference type="Proteomes" id="UP000828390">
    <property type="component" value="Unassembled WGS sequence"/>
</dbReference>
<organism evidence="1 2">
    <name type="scientific">Dreissena polymorpha</name>
    <name type="common">Zebra mussel</name>
    <name type="synonym">Mytilus polymorpha</name>
    <dbReference type="NCBI Taxonomy" id="45954"/>
    <lineage>
        <taxon>Eukaryota</taxon>
        <taxon>Metazoa</taxon>
        <taxon>Spiralia</taxon>
        <taxon>Lophotrochozoa</taxon>
        <taxon>Mollusca</taxon>
        <taxon>Bivalvia</taxon>
        <taxon>Autobranchia</taxon>
        <taxon>Heteroconchia</taxon>
        <taxon>Euheterodonta</taxon>
        <taxon>Imparidentia</taxon>
        <taxon>Neoheterodontei</taxon>
        <taxon>Myida</taxon>
        <taxon>Dreissenoidea</taxon>
        <taxon>Dreissenidae</taxon>
        <taxon>Dreissena</taxon>
    </lineage>
</organism>
<proteinExistence type="predicted"/>